<protein>
    <submittedName>
        <fullName evidence="1">Uncharacterized protein</fullName>
    </submittedName>
</protein>
<reference evidence="1 2" key="1">
    <citation type="journal article" date="2017" name="ISME J.">
        <title>Energy and carbon metabolisms in a deep terrestrial subsurface fluid microbial community.</title>
        <authorList>
            <person name="Momper L."/>
            <person name="Jungbluth S.P."/>
            <person name="Lee M.D."/>
            <person name="Amend J.P."/>
        </authorList>
    </citation>
    <scope>NUCLEOTIDE SEQUENCE [LARGE SCALE GENOMIC DNA]</scope>
    <source>
        <strain evidence="1">SURF_29</strain>
    </source>
</reference>
<proteinExistence type="predicted"/>
<name>A0A419DAM8_9BACT</name>
<sequence>MKKQPLCILFAGPVGSSKTPVAVYLSWNLGLPIFNTDAIRTEVLEDILENNLESELIPKRRDERLAKMISSKKSFIYDASIDRTWPEMKKELEENGYKYFVISFDITNEFLKKLWNAKKYDAWELFDGWCEDHLSFVKKYREEVGLTITDDNFSARLDESLEAVRKFLGDNS</sequence>
<dbReference type="Proteomes" id="UP000285655">
    <property type="component" value="Unassembled WGS sequence"/>
</dbReference>
<dbReference type="AlphaFoldDB" id="A0A419DAM8"/>
<organism evidence="1 2">
    <name type="scientific">candidate division WS5 bacterium</name>
    <dbReference type="NCBI Taxonomy" id="2093353"/>
    <lineage>
        <taxon>Bacteria</taxon>
        <taxon>candidate division WS5</taxon>
    </lineage>
</organism>
<gene>
    <name evidence="1" type="ORF">C4544_07185</name>
</gene>
<dbReference type="Gene3D" id="3.40.50.300">
    <property type="entry name" value="P-loop containing nucleotide triphosphate hydrolases"/>
    <property type="match status" value="1"/>
</dbReference>
<evidence type="ECO:0000313" key="2">
    <source>
        <dbReference type="Proteomes" id="UP000285655"/>
    </source>
</evidence>
<dbReference type="InterPro" id="IPR027417">
    <property type="entry name" value="P-loop_NTPase"/>
</dbReference>
<comment type="caution">
    <text evidence="1">The sequence shown here is derived from an EMBL/GenBank/DDBJ whole genome shotgun (WGS) entry which is preliminary data.</text>
</comment>
<accession>A0A419DAM8</accession>
<dbReference type="SUPFAM" id="SSF52540">
    <property type="entry name" value="P-loop containing nucleoside triphosphate hydrolases"/>
    <property type="match status" value="1"/>
</dbReference>
<evidence type="ECO:0000313" key="1">
    <source>
        <dbReference type="EMBL" id="RJO60112.1"/>
    </source>
</evidence>
<dbReference type="EMBL" id="QZJW01000055">
    <property type="protein sequence ID" value="RJO60112.1"/>
    <property type="molecule type" value="Genomic_DNA"/>
</dbReference>